<evidence type="ECO:0000313" key="1">
    <source>
        <dbReference type="EMBL" id="GBM55053.1"/>
    </source>
</evidence>
<protein>
    <submittedName>
        <fullName evidence="1">Uncharacterized protein</fullName>
    </submittedName>
</protein>
<evidence type="ECO:0000313" key="2">
    <source>
        <dbReference type="Proteomes" id="UP000499080"/>
    </source>
</evidence>
<dbReference type="AlphaFoldDB" id="A0A4Y2GNC9"/>
<comment type="caution">
    <text evidence="1">The sequence shown here is derived from an EMBL/GenBank/DDBJ whole genome shotgun (WGS) entry which is preliminary data.</text>
</comment>
<keyword evidence="2" id="KW-1185">Reference proteome</keyword>
<dbReference type="EMBL" id="BGPR01178570">
    <property type="protein sequence ID" value="GBM55053.1"/>
    <property type="molecule type" value="Genomic_DNA"/>
</dbReference>
<dbReference type="Proteomes" id="UP000499080">
    <property type="component" value="Unassembled WGS sequence"/>
</dbReference>
<organism evidence="1 2">
    <name type="scientific">Araneus ventricosus</name>
    <name type="common">Orbweaver spider</name>
    <name type="synonym">Epeira ventricosa</name>
    <dbReference type="NCBI Taxonomy" id="182803"/>
    <lineage>
        <taxon>Eukaryota</taxon>
        <taxon>Metazoa</taxon>
        <taxon>Ecdysozoa</taxon>
        <taxon>Arthropoda</taxon>
        <taxon>Chelicerata</taxon>
        <taxon>Arachnida</taxon>
        <taxon>Araneae</taxon>
        <taxon>Araneomorphae</taxon>
        <taxon>Entelegynae</taxon>
        <taxon>Araneoidea</taxon>
        <taxon>Araneidae</taxon>
        <taxon>Araneus</taxon>
    </lineage>
</organism>
<feature type="non-terminal residue" evidence="1">
    <location>
        <position position="1"/>
    </location>
</feature>
<name>A0A4Y2GNC9_ARAVE</name>
<sequence length="84" mass="9607">ETQFCKSCTDCWYLNISSGGAYHLWIELTSPSGGAYHRLLVLEYFIRWCVPPMDLNFEAHLFSTASHDFMPLVAWWKDLGFGAG</sequence>
<gene>
    <name evidence="1" type="ORF">AVEN_3622_1</name>
</gene>
<reference evidence="1 2" key="1">
    <citation type="journal article" date="2019" name="Sci. Rep.">
        <title>Orb-weaving spider Araneus ventricosus genome elucidates the spidroin gene catalogue.</title>
        <authorList>
            <person name="Kono N."/>
            <person name="Nakamura H."/>
            <person name="Ohtoshi R."/>
            <person name="Moran D.A.P."/>
            <person name="Shinohara A."/>
            <person name="Yoshida Y."/>
            <person name="Fujiwara M."/>
            <person name="Mori M."/>
            <person name="Tomita M."/>
            <person name="Arakawa K."/>
        </authorList>
    </citation>
    <scope>NUCLEOTIDE SEQUENCE [LARGE SCALE GENOMIC DNA]</scope>
</reference>
<proteinExistence type="predicted"/>
<accession>A0A4Y2GNC9</accession>